<proteinExistence type="predicted"/>
<dbReference type="Proteomes" id="UP000634136">
    <property type="component" value="Unassembled WGS sequence"/>
</dbReference>
<name>A0A834THT7_9FABA</name>
<protein>
    <submittedName>
        <fullName evidence="1">Uncharacterized protein</fullName>
    </submittedName>
</protein>
<accession>A0A834THT7</accession>
<dbReference type="AlphaFoldDB" id="A0A834THT7"/>
<comment type="caution">
    <text evidence="1">The sequence shown here is derived from an EMBL/GenBank/DDBJ whole genome shotgun (WGS) entry which is preliminary data.</text>
</comment>
<keyword evidence="2" id="KW-1185">Reference proteome</keyword>
<sequence length="19" mass="2189">MARINPNGSRELVTRPVFM</sequence>
<evidence type="ECO:0000313" key="2">
    <source>
        <dbReference type="Proteomes" id="UP000634136"/>
    </source>
</evidence>
<evidence type="ECO:0000313" key="1">
    <source>
        <dbReference type="EMBL" id="KAF7822368.1"/>
    </source>
</evidence>
<gene>
    <name evidence="1" type="ORF">G2W53_027823</name>
</gene>
<reference evidence="1" key="1">
    <citation type="submission" date="2020-09" db="EMBL/GenBank/DDBJ databases">
        <title>Genome-Enabled Discovery of Anthraquinone Biosynthesis in Senna tora.</title>
        <authorList>
            <person name="Kang S.-H."/>
            <person name="Pandey R.P."/>
            <person name="Lee C.-M."/>
            <person name="Sim J.-S."/>
            <person name="Jeong J.-T."/>
            <person name="Choi B.-S."/>
            <person name="Jung M."/>
            <person name="Ginzburg D."/>
            <person name="Zhao K."/>
            <person name="Won S.Y."/>
            <person name="Oh T.-J."/>
            <person name="Yu Y."/>
            <person name="Kim N.-H."/>
            <person name="Lee O.R."/>
            <person name="Lee T.-H."/>
            <person name="Bashyal P."/>
            <person name="Kim T.-S."/>
            <person name="Lee W.-H."/>
            <person name="Kawkins C."/>
            <person name="Kim C.-K."/>
            <person name="Kim J.S."/>
            <person name="Ahn B.O."/>
            <person name="Rhee S.Y."/>
            <person name="Sohng J.K."/>
        </authorList>
    </citation>
    <scope>NUCLEOTIDE SEQUENCE</scope>
    <source>
        <tissue evidence="1">Leaf</tissue>
    </source>
</reference>
<organism evidence="1 2">
    <name type="scientific">Senna tora</name>
    <dbReference type="NCBI Taxonomy" id="362788"/>
    <lineage>
        <taxon>Eukaryota</taxon>
        <taxon>Viridiplantae</taxon>
        <taxon>Streptophyta</taxon>
        <taxon>Embryophyta</taxon>
        <taxon>Tracheophyta</taxon>
        <taxon>Spermatophyta</taxon>
        <taxon>Magnoliopsida</taxon>
        <taxon>eudicotyledons</taxon>
        <taxon>Gunneridae</taxon>
        <taxon>Pentapetalae</taxon>
        <taxon>rosids</taxon>
        <taxon>fabids</taxon>
        <taxon>Fabales</taxon>
        <taxon>Fabaceae</taxon>
        <taxon>Caesalpinioideae</taxon>
        <taxon>Cassia clade</taxon>
        <taxon>Senna</taxon>
    </lineage>
</organism>
<dbReference type="EMBL" id="JAAIUW010000008">
    <property type="protein sequence ID" value="KAF7822368.1"/>
    <property type="molecule type" value="Genomic_DNA"/>
</dbReference>